<protein>
    <submittedName>
        <fullName evidence="2">Uncharacterized protein</fullName>
    </submittedName>
</protein>
<proteinExistence type="predicted"/>
<dbReference type="InterPro" id="IPR040632">
    <property type="entry name" value="Sulfotransfer_4"/>
</dbReference>
<sequence>MIAAYPNAKVVLNMRRDVDAWQRSLVKTLVHANESWGFWIASWLDRECFWAWHVYERFLWPLLFRAPDGDMGAAIRNNARWVAEEHCNMIRGLVPKERLLEWYIEDGWEPLCKFLGKPVPEVEFPHANAAAGGWKDREALCNKRWVDRAFANLILGVVGMVVSVVLARIYVF</sequence>
<keyword evidence="1" id="KW-1133">Transmembrane helix</keyword>
<dbReference type="InterPro" id="IPR027417">
    <property type="entry name" value="P-loop_NTPase"/>
</dbReference>
<dbReference type="SUPFAM" id="SSF52540">
    <property type="entry name" value="P-loop containing nucleoside triphosphate hydrolases"/>
    <property type="match status" value="1"/>
</dbReference>
<dbReference type="RefSeq" id="XP_064673107.1">
    <property type="nucleotide sequence ID" value="XM_064814442.1"/>
</dbReference>
<gene>
    <name evidence="2" type="ORF">N656DRAFT_775426</name>
</gene>
<dbReference type="PANTHER" id="PTHR36978">
    <property type="entry name" value="P-LOOP CONTAINING NUCLEOTIDE TRIPHOSPHATE HYDROLASE"/>
    <property type="match status" value="1"/>
</dbReference>
<reference evidence="2" key="2">
    <citation type="submission" date="2023-05" db="EMBL/GenBank/DDBJ databases">
        <authorList>
            <consortium name="Lawrence Berkeley National Laboratory"/>
            <person name="Steindorff A."/>
            <person name="Hensen N."/>
            <person name="Bonometti L."/>
            <person name="Westerberg I."/>
            <person name="Brannstrom I.O."/>
            <person name="Guillou S."/>
            <person name="Cros-Aarteil S."/>
            <person name="Calhoun S."/>
            <person name="Haridas S."/>
            <person name="Kuo A."/>
            <person name="Mondo S."/>
            <person name="Pangilinan J."/>
            <person name="Riley R."/>
            <person name="Labutti K."/>
            <person name="Andreopoulos B."/>
            <person name="Lipzen A."/>
            <person name="Chen C."/>
            <person name="Yanf M."/>
            <person name="Daum C."/>
            <person name="Ng V."/>
            <person name="Clum A."/>
            <person name="Ohm R."/>
            <person name="Martin F."/>
            <person name="Silar P."/>
            <person name="Natvig D."/>
            <person name="Lalanne C."/>
            <person name="Gautier V."/>
            <person name="Ament-Velasquez S.L."/>
            <person name="Kruys A."/>
            <person name="Hutchinson M.I."/>
            <person name="Powell A.J."/>
            <person name="Barry K."/>
            <person name="Miller A.N."/>
            <person name="Grigoriev I.V."/>
            <person name="Debuchy R."/>
            <person name="Gladieux P."/>
            <person name="Thoren M.H."/>
            <person name="Johannesson H."/>
        </authorList>
    </citation>
    <scope>NUCLEOTIDE SEQUENCE</scope>
    <source>
        <strain evidence="2">CBS 508.74</strain>
    </source>
</reference>
<dbReference type="Proteomes" id="UP001302812">
    <property type="component" value="Unassembled WGS sequence"/>
</dbReference>
<name>A0AAN6YVQ8_9PEZI</name>
<evidence type="ECO:0000313" key="3">
    <source>
        <dbReference type="Proteomes" id="UP001302812"/>
    </source>
</evidence>
<keyword evidence="1" id="KW-0812">Transmembrane</keyword>
<accession>A0AAN6YVQ8</accession>
<keyword evidence="3" id="KW-1185">Reference proteome</keyword>
<dbReference type="PANTHER" id="PTHR36978:SF8">
    <property type="entry name" value="NAD DEPENDENT EPIMERASE_DEHYDRATASE"/>
    <property type="match status" value="1"/>
</dbReference>
<organism evidence="2 3">
    <name type="scientific">Canariomyces notabilis</name>
    <dbReference type="NCBI Taxonomy" id="2074819"/>
    <lineage>
        <taxon>Eukaryota</taxon>
        <taxon>Fungi</taxon>
        <taxon>Dikarya</taxon>
        <taxon>Ascomycota</taxon>
        <taxon>Pezizomycotina</taxon>
        <taxon>Sordariomycetes</taxon>
        <taxon>Sordariomycetidae</taxon>
        <taxon>Sordariales</taxon>
        <taxon>Chaetomiaceae</taxon>
        <taxon>Canariomyces</taxon>
    </lineage>
</organism>
<feature type="transmembrane region" description="Helical" evidence="1">
    <location>
        <begin position="150"/>
        <end position="171"/>
    </location>
</feature>
<dbReference type="GeneID" id="89938567"/>
<dbReference type="AlphaFoldDB" id="A0AAN6YVQ8"/>
<keyword evidence="1" id="KW-0472">Membrane</keyword>
<reference evidence="2" key="1">
    <citation type="journal article" date="2023" name="Mol. Phylogenet. Evol.">
        <title>Genome-scale phylogeny and comparative genomics of the fungal order Sordariales.</title>
        <authorList>
            <person name="Hensen N."/>
            <person name="Bonometti L."/>
            <person name="Westerberg I."/>
            <person name="Brannstrom I.O."/>
            <person name="Guillou S."/>
            <person name="Cros-Aarteil S."/>
            <person name="Calhoun S."/>
            <person name="Haridas S."/>
            <person name="Kuo A."/>
            <person name="Mondo S."/>
            <person name="Pangilinan J."/>
            <person name="Riley R."/>
            <person name="LaButti K."/>
            <person name="Andreopoulos B."/>
            <person name="Lipzen A."/>
            <person name="Chen C."/>
            <person name="Yan M."/>
            <person name="Daum C."/>
            <person name="Ng V."/>
            <person name="Clum A."/>
            <person name="Steindorff A."/>
            <person name="Ohm R.A."/>
            <person name="Martin F."/>
            <person name="Silar P."/>
            <person name="Natvig D.O."/>
            <person name="Lalanne C."/>
            <person name="Gautier V."/>
            <person name="Ament-Velasquez S.L."/>
            <person name="Kruys A."/>
            <person name="Hutchinson M.I."/>
            <person name="Powell A.J."/>
            <person name="Barry K."/>
            <person name="Miller A.N."/>
            <person name="Grigoriev I.V."/>
            <person name="Debuchy R."/>
            <person name="Gladieux P."/>
            <person name="Hiltunen Thoren M."/>
            <person name="Johannesson H."/>
        </authorList>
    </citation>
    <scope>NUCLEOTIDE SEQUENCE</scope>
    <source>
        <strain evidence="2">CBS 508.74</strain>
    </source>
</reference>
<evidence type="ECO:0000313" key="2">
    <source>
        <dbReference type="EMBL" id="KAK4115537.1"/>
    </source>
</evidence>
<dbReference type="EMBL" id="MU853334">
    <property type="protein sequence ID" value="KAK4115537.1"/>
    <property type="molecule type" value="Genomic_DNA"/>
</dbReference>
<comment type="caution">
    <text evidence="2">The sequence shown here is derived from an EMBL/GenBank/DDBJ whole genome shotgun (WGS) entry which is preliminary data.</text>
</comment>
<dbReference type="Gene3D" id="3.40.50.300">
    <property type="entry name" value="P-loop containing nucleotide triphosphate hydrolases"/>
    <property type="match status" value="1"/>
</dbReference>
<dbReference type="Pfam" id="PF17784">
    <property type="entry name" value="Sulfotransfer_4"/>
    <property type="match status" value="1"/>
</dbReference>
<evidence type="ECO:0000256" key="1">
    <source>
        <dbReference type="SAM" id="Phobius"/>
    </source>
</evidence>